<evidence type="ECO:0000256" key="1">
    <source>
        <dbReference type="SAM" id="MobiDB-lite"/>
    </source>
</evidence>
<name>A0AA41NB73_SCICA</name>
<organism evidence="2 3">
    <name type="scientific">Sciurus carolinensis</name>
    <name type="common">Eastern gray squirrel</name>
    <dbReference type="NCBI Taxonomy" id="30640"/>
    <lineage>
        <taxon>Eukaryota</taxon>
        <taxon>Metazoa</taxon>
        <taxon>Chordata</taxon>
        <taxon>Craniata</taxon>
        <taxon>Vertebrata</taxon>
        <taxon>Euteleostomi</taxon>
        <taxon>Mammalia</taxon>
        <taxon>Eutheria</taxon>
        <taxon>Euarchontoglires</taxon>
        <taxon>Glires</taxon>
        <taxon>Rodentia</taxon>
        <taxon>Sciuromorpha</taxon>
        <taxon>Sciuridae</taxon>
        <taxon>Sciurinae</taxon>
        <taxon>Sciurini</taxon>
        <taxon>Sciurus</taxon>
    </lineage>
</organism>
<dbReference type="EMBL" id="JAATJV010410934">
    <property type="protein sequence ID" value="MBZ3886659.1"/>
    <property type="molecule type" value="Genomic_DNA"/>
</dbReference>
<accession>A0AA41NB73</accession>
<feature type="region of interest" description="Disordered" evidence="1">
    <location>
        <begin position="168"/>
        <end position="195"/>
    </location>
</feature>
<feature type="compositionally biased region" description="Low complexity" evidence="1">
    <location>
        <begin position="173"/>
        <end position="187"/>
    </location>
</feature>
<keyword evidence="3" id="KW-1185">Reference proteome</keyword>
<comment type="caution">
    <text evidence="2">The sequence shown here is derived from an EMBL/GenBank/DDBJ whole genome shotgun (WGS) entry which is preliminary data.</text>
</comment>
<evidence type="ECO:0000313" key="3">
    <source>
        <dbReference type="Proteomes" id="UP001166674"/>
    </source>
</evidence>
<dbReference type="AlphaFoldDB" id="A0AA41NB73"/>
<reference evidence="2" key="1">
    <citation type="submission" date="2020-03" db="EMBL/GenBank/DDBJ databases">
        <title>Studies in the Genomics of Life Span.</title>
        <authorList>
            <person name="Glass D."/>
        </authorList>
    </citation>
    <scope>NUCLEOTIDE SEQUENCE</scope>
    <source>
        <strain evidence="2">SUZIE</strain>
        <tissue evidence="2">Muscle</tissue>
    </source>
</reference>
<proteinExistence type="predicted"/>
<dbReference type="InterPro" id="IPR052237">
    <property type="entry name" value="Ataxin-7-like_regulator"/>
</dbReference>
<evidence type="ECO:0000313" key="2">
    <source>
        <dbReference type="EMBL" id="MBZ3886659.1"/>
    </source>
</evidence>
<dbReference type="PANTHER" id="PTHR15117:SF2">
    <property type="entry name" value="ATAXIN-7"/>
    <property type="match status" value="1"/>
</dbReference>
<protein>
    <submittedName>
        <fullName evidence="2">Ataxin-7</fullName>
    </submittedName>
</protein>
<dbReference type="PANTHER" id="PTHR15117">
    <property type="entry name" value="ATAXIN 7 RELATED"/>
    <property type="match status" value="1"/>
</dbReference>
<sequence length="195" mass="20270">MSRKPQKLKSSTTLRPKESSGDSTNCRNASSSASGGSGKKRKNSSLMLAHASSSSSSSSSSHSMESFRKNCVARSGPPYLSVVTSPHSTGLNCVVNSVSTMGLRHEQSGRGPLSGSPAESIKRMSVMVNSGDSTLSLGPFVHQSSELPVNSHSGFLLSHSPLYRLIGKKRKCSPGSGSGSSSSSTNPPRSPNCQP</sequence>
<feature type="region of interest" description="Disordered" evidence="1">
    <location>
        <begin position="1"/>
        <end position="69"/>
    </location>
</feature>
<gene>
    <name evidence="2" type="ORF">SUZIE_189055</name>
</gene>
<dbReference type="Proteomes" id="UP001166674">
    <property type="component" value="Unassembled WGS sequence"/>
</dbReference>
<feature type="compositionally biased region" description="Low complexity" evidence="1">
    <location>
        <begin position="44"/>
        <end position="64"/>
    </location>
</feature>